<keyword evidence="4" id="KW-1185">Reference proteome</keyword>
<name>A0A5N7BGR8_9EURO</name>
<sequence length="333" mass="36598">MFISKLFLFALAAVTTIAHPGPDLVVPRAEIQRRNGLAKVCASHAADFNRRRMVKRAMQKRWEGSGHSTTFEITTDAPYYETIQNDTCVLTPEVTTGPYIWPRSQILRQDMTEDQPGVPLWLDIGVLDMETCEPLPNILLDLWHCNATGYYSSFTGISPNIPFPSSLPGPPPGPPGPPVPGKQDVPDWEWDIHTDDTTFSRGMWPTDENGVMEIKTIFPGFYVGRSLHIHVQAHTDWSVRGNGTIISGNTVNTGQIYFDEAISQKIMSLEPYVSHTQINRTTNAEDTLFPGSTAGGFNPIISIVPADGKDVSKGAIGYITLGIDTAASRTAKN</sequence>
<keyword evidence="3" id="KW-0560">Oxidoreductase</keyword>
<organism evidence="3 4">
    <name type="scientific">Aspergillus bertholletiae</name>
    <dbReference type="NCBI Taxonomy" id="1226010"/>
    <lineage>
        <taxon>Eukaryota</taxon>
        <taxon>Fungi</taxon>
        <taxon>Dikarya</taxon>
        <taxon>Ascomycota</taxon>
        <taxon>Pezizomycotina</taxon>
        <taxon>Eurotiomycetes</taxon>
        <taxon>Eurotiomycetidae</taxon>
        <taxon>Eurotiales</taxon>
        <taxon>Aspergillaceae</taxon>
        <taxon>Aspergillus</taxon>
        <taxon>Aspergillus subgen. Circumdati</taxon>
    </lineage>
</organism>
<proteinExistence type="predicted"/>
<feature type="region of interest" description="Disordered" evidence="1">
    <location>
        <begin position="162"/>
        <end position="184"/>
    </location>
</feature>
<protein>
    <submittedName>
        <fullName evidence="3">Intradiol ring-cleavage dioxygenase</fullName>
    </submittedName>
</protein>
<dbReference type="CDD" id="cd03457">
    <property type="entry name" value="intradiol_dioxygenase_like"/>
    <property type="match status" value="1"/>
</dbReference>
<dbReference type="InterPro" id="IPR015889">
    <property type="entry name" value="Intradiol_dOase_core"/>
</dbReference>
<evidence type="ECO:0000313" key="3">
    <source>
        <dbReference type="EMBL" id="KAE8380974.1"/>
    </source>
</evidence>
<reference evidence="3 4" key="1">
    <citation type="submission" date="2019-04" db="EMBL/GenBank/DDBJ databases">
        <title>Friends and foes A comparative genomics studyof 23 Aspergillus species from section Flavi.</title>
        <authorList>
            <consortium name="DOE Joint Genome Institute"/>
            <person name="Kjaerbolling I."/>
            <person name="Vesth T."/>
            <person name="Frisvad J.C."/>
            <person name="Nybo J.L."/>
            <person name="Theobald S."/>
            <person name="Kildgaard S."/>
            <person name="Isbrandt T."/>
            <person name="Kuo A."/>
            <person name="Sato A."/>
            <person name="Lyhne E.K."/>
            <person name="Kogle M.E."/>
            <person name="Wiebenga A."/>
            <person name="Kun R.S."/>
            <person name="Lubbers R.J."/>
            <person name="Makela M.R."/>
            <person name="Barry K."/>
            <person name="Chovatia M."/>
            <person name="Clum A."/>
            <person name="Daum C."/>
            <person name="Haridas S."/>
            <person name="He G."/>
            <person name="LaButti K."/>
            <person name="Lipzen A."/>
            <person name="Mondo S."/>
            <person name="Riley R."/>
            <person name="Salamov A."/>
            <person name="Simmons B.A."/>
            <person name="Magnuson J.K."/>
            <person name="Henrissat B."/>
            <person name="Mortensen U.H."/>
            <person name="Larsen T.O."/>
            <person name="Devries R.P."/>
            <person name="Grigoriev I.V."/>
            <person name="Machida M."/>
            <person name="Baker S.E."/>
            <person name="Andersen M.R."/>
        </authorList>
    </citation>
    <scope>NUCLEOTIDE SEQUENCE [LARGE SCALE GENOMIC DNA]</scope>
    <source>
        <strain evidence="3 4">IBT 29228</strain>
    </source>
</reference>
<dbReference type="SUPFAM" id="SSF49482">
    <property type="entry name" value="Aromatic compound dioxygenase"/>
    <property type="match status" value="1"/>
</dbReference>
<dbReference type="PANTHER" id="PTHR34315">
    <property type="match status" value="1"/>
</dbReference>
<keyword evidence="3" id="KW-0223">Dioxygenase</keyword>
<dbReference type="GO" id="GO:0016702">
    <property type="term" value="F:oxidoreductase activity, acting on single donors with incorporation of molecular oxygen, incorporation of two atoms of oxygen"/>
    <property type="evidence" value="ECO:0007669"/>
    <property type="project" value="InterPro"/>
</dbReference>
<dbReference type="PANTHER" id="PTHR34315:SF4">
    <property type="entry name" value="INTRADIOL RING-CLEAVAGE DIOXYGENASES DOMAIN-CONTAINING PROTEIN"/>
    <property type="match status" value="1"/>
</dbReference>
<dbReference type="Proteomes" id="UP000326198">
    <property type="component" value="Unassembled WGS sequence"/>
</dbReference>
<dbReference type="Gene3D" id="2.60.130.10">
    <property type="entry name" value="Aromatic compound dioxygenase"/>
    <property type="match status" value="1"/>
</dbReference>
<feature type="compositionally biased region" description="Pro residues" evidence="1">
    <location>
        <begin position="162"/>
        <end position="180"/>
    </location>
</feature>
<dbReference type="AlphaFoldDB" id="A0A5N7BGR8"/>
<evidence type="ECO:0000256" key="2">
    <source>
        <dbReference type="SAM" id="SignalP"/>
    </source>
</evidence>
<feature type="signal peptide" evidence="2">
    <location>
        <begin position="1"/>
        <end position="18"/>
    </location>
</feature>
<dbReference type="OrthoDB" id="121380at2759"/>
<evidence type="ECO:0000313" key="4">
    <source>
        <dbReference type="Proteomes" id="UP000326198"/>
    </source>
</evidence>
<gene>
    <name evidence="3" type="ORF">BDV26DRAFT_256252</name>
</gene>
<dbReference type="EMBL" id="ML736175">
    <property type="protein sequence ID" value="KAE8380974.1"/>
    <property type="molecule type" value="Genomic_DNA"/>
</dbReference>
<evidence type="ECO:0000256" key="1">
    <source>
        <dbReference type="SAM" id="MobiDB-lite"/>
    </source>
</evidence>
<dbReference type="GO" id="GO:0008199">
    <property type="term" value="F:ferric iron binding"/>
    <property type="evidence" value="ECO:0007669"/>
    <property type="project" value="InterPro"/>
</dbReference>
<keyword evidence="2" id="KW-0732">Signal</keyword>
<feature type="chain" id="PRO_5024873342" evidence="2">
    <location>
        <begin position="19"/>
        <end position="333"/>
    </location>
</feature>
<accession>A0A5N7BGR8</accession>